<protein>
    <submittedName>
        <fullName evidence="2">Uncharacterized protein</fullName>
    </submittedName>
</protein>
<evidence type="ECO:0000313" key="2">
    <source>
        <dbReference type="EMBL" id="AJF97047.1"/>
    </source>
</evidence>
<dbReference type="EMBL" id="KP136319">
    <property type="protein sequence ID" value="AJF97047.1"/>
    <property type="molecule type" value="Genomic_DNA"/>
</dbReference>
<feature type="compositionally biased region" description="Basic and acidic residues" evidence="1">
    <location>
        <begin position="108"/>
        <end position="122"/>
    </location>
</feature>
<organism evidence="2 3">
    <name type="scientific">Pandoravirus inopinatum</name>
    <dbReference type="NCBI Taxonomy" id="1605721"/>
    <lineage>
        <taxon>Viruses</taxon>
        <taxon>Pandoravirus</taxon>
    </lineage>
</organism>
<proteinExistence type="predicted"/>
<accession>A0A0B5JBU7</accession>
<dbReference type="Proteomes" id="UP000202511">
    <property type="component" value="Segment"/>
</dbReference>
<evidence type="ECO:0000256" key="1">
    <source>
        <dbReference type="SAM" id="MobiDB-lite"/>
    </source>
</evidence>
<dbReference type="GeneID" id="23461964"/>
<dbReference type="KEGG" id="vg:23461964"/>
<evidence type="ECO:0000313" key="3">
    <source>
        <dbReference type="Proteomes" id="UP000202511"/>
    </source>
</evidence>
<reference evidence="2 3" key="1">
    <citation type="journal article" date="2015" name="Parasitol. Res.">
        <title>Viruses in close associations with free-living amoebae.</title>
        <authorList>
            <person name="Scheid P."/>
        </authorList>
    </citation>
    <scope>NUCLEOTIDE SEQUENCE [LARGE SCALE GENOMIC DNA]</scope>
    <source>
        <strain evidence="2">KlaHel</strain>
    </source>
</reference>
<sequence length="500" mass="53925">MQAATTKCTKSNTVGGVDATDVLVGQAPVAQDDNARSRKDASTSSLTGSSPEPVALRSAAEIRDAAAAFVASGERRRTLAVRSHLRRSMGVRASSVLGHRTDRRKPRRSADNQHKGGDHTNADDVCADAAIVPPPGVNYVCLGTGEVLWLRMTLGAPEPLLWSDLCDRTRKAFAEAAGLVLPTTYRDGRPVPSIDAADLDAVEPFVGLRSRWMPLLDKAVCAIGSERSLNSLHEAVKTDVRNWVARNGAIARWAAQEPIVAPQPETTPTWDGSPPVYKHSRFTRGHYAVQNTGRHFVSVDMRAASHAILLVEGLIEAPTWRDLVILAASVPKAAAAVVVDNEDLLDYVVSLKKLRASALAVGSGHGRQMALMARVMAQLFERLVDSGVIVRADLAHFGRDELVFHVADFADAAAKISAIRVIVQDDRWAPHLAYAAYRMEEVGAEAIGYVLVHDDGHWQLKCVDGAHAADYARLWHRRIAGTPSLGNGHTPPPPPLPHDA</sequence>
<feature type="region of interest" description="Disordered" evidence="1">
    <location>
        <begin position="25"/>
        <end position="53"/>
    </location>
</feature>
<dbReference type="RefSeq" id="YP_009119282.1">
    <property type="nucleotide sequence ID" value="NC_026440.1"/>
</dbReference>
<name>A0A0B5JBU7_9VIRU</name>
<feature type="region of interest" description="Disordered" evidence="1">
    <location>
        <begin position="91"/>
        <end position="122"/>
    </location>
</feature>